<dbReference type="AlphaFoldDB" id="A0A4R6QRB7"/>
<feature type="region of interest" description="Disordered" evidence="1">
    <location>
        <begin position="142"/>
        <end position="200"/>
    </location>
</feature>
<organism evidence="2 3">
    <name type="scientific">Roseateles toxinivorans</name>
    <dbReference type="NCBI Taxonomy" id="270368"/>
    <lineage>
        <taxon>Bacteria</taxon>
        <taxon>Pseudomonadati</taxon>
        <taxon>Pseudomonadota</taxon>
        <taxon>Betaproteobacteria</taxon>
        <taxon>Burkholderiales</taxon>
        <taxon>Sphaerotilaceae</taxon>
        <taxon>Roseateles</taxon>
    </lineage>
</organism>
<protein>
    <recommendedName>
        <fullName evidence="4">Helix-turn-helix protein</fullName>
    </recommendedName>
</protein>
<dbReference type="EMBL" id="SNXS01000001">
    <property type="protein sequence ID" value="TDP74130.1"/>
    <property type="molecule type" value="Genomic_DNA"/>
</dbReference>
<evidence type="ECO:0000256" key="1">
    <source>
        <dbReference type="SAM" id="MobiDB-lite"/>
    </source>
</evidence>
<proteinExistence type="predicted"/>
<evidence type="ECO:0000313" key="3">
    <source>
        <dbReference type="Proteomes" id="UP000295361"/>
    </source>
</evidence>
<evidence type="ECO:0000313" key="2">
    <source>
        <dbReference type="EMBL" id="TDP74130.1"/>
    </source>
</evidence>
<dbReference type="Proteomes" id="UP000295361">
    <property type="component" value="Unassembled WGS sequence"/>
</dbReference>
<feature type="compositionally biased region" description="Polar residues" evidence="1">
    <location>
        <begin position="168"/>
        <end position="183"/>
    </location>
</feature>
<evidence type="ECO:0008006" key="4">
    <source>
        <dbReference type="Google" id="ProtNLM"/>
    </source>
</evidence>
<dbReference type="InParanoid" id="A0A4R6QRB7"/>
<name>A0A4R6QRB7_9BURK</name>
<keyword evidence="3" id="KW-1185">Reference proteome</keyword>
<dbReference type="OrthoDB" id="8910510at2"/>
<reference evidence="2 3" key="1">
    <citation type="submission" date="2019-03" db="EMBL/GenBank/DDBJ databases">
        <title>Genomic Encyclopedia of Type Strains, Phase IV (KMG-IV): sequencing the most valuable type-strain genomes for metagenomic binning, comparative biology and taxonomic classification.</title>
        <authorList>
            <person name="Goeker M."/>
        </authorList>
    </citation>
    <scope>NUCLEOTIDE SEQUENCE [LARGE SCALE GENOMIC DNA]</scope>
    <source>
        <strain evidence="2 3">DSM 16998</strain>
    </source>
</reference>
<accession>A0A4R6QRB7</accession>
<gene>
    <name evidence="2" type="ORF">DES47_101182</name>
</gene>
<dbReference type="RefSeq" id="WP_133698787.1">
    <property type="nucleotide sequence ID" value="NZ_SNXS01000001.1"/>
</dbReference>
<comment type="caution">
    <text evidence="2">The sequence shown here is derived from an EMBL/GenBank/DDBJ whole genome shotgun (WGS) entry which is preliminary data.</text>
</comment>
<sequence>MGRSTTFEKDDMGAHARLYDQIAHAPAWLALGFSARALYMQLRVKLKHTNNGNIEATLGQLKHSGFRSSSTLAKALRELETVGLLAKTRQGGITAGGRLCNLYRFTDKPTMEFPKLCLRALKATHDWRQWAGVREAKAAVRAAHAGAKRPSSDSVGENAGKPQESKRIGSNSEALGANLSSKSGPRAAGSVRKPKLVQVA</sequence>